<evidence type="ECO:0000313" key="1">
    <source>
        <dbReference type="EMBL" id="VEI76835.1"/>
    </source>
</evidence>
<dbReference type="EMBL" id="LR134492">
    <property type="protein sequence ID" value="VEI76835.1"/>
    <property type="molecule type" value="Genomic_DNA"/>
</dbReference>
<organism evidence="1 3">
    <name type="scientific">Serratia fonticola</name>
    <dbReference type="NCBI Taxonomy" id="47917"/>
    <lineage>
        <taxon>Bacteria</taxon>
        <taxon>Pseudomonadati</taxon>
        <taxon>Pseudomonadota</taxon>
        <taxon>Gammaproteobacteria</taxon>
        <taxon>Enterobacterales</taxon>
        <taxon>Yersiniaceae</taxon>
        <taxon>Serratia</taxon>
    </lineage>
</organism>
<dbReference type="RefSeq" id="WP_024482756.1">
    <property type="nucleotide sequence ID" value="NZ_CAMKJC010000011.1"/>
</dbReference>
<dbReference type="EMBL" id="CABEEZ010000170">
    <property type="protein sequence ID" value="VTR61868.1"/>
    <property type="molecule type" value="Genomic_DNA"/>
</dbReference>
<dbReference type="GeneID" id="30319764"/>
<evidence type="ECO:0000313" key="2">
    <source>
        <dbReference type="EMBL" id="VTR61868.1"/>
    </source>
</evidence>
<name>A0A0F7D1D0_SERFO</name>
<evidence type="ECO:0000313" key="3">
    <source>
        <dbReference type="Proteomes" id="UP000270487"/>
    </source>
</evidence>
<accession>A0A0F7D1D0</accession>
<protein>
    <submittedName>
        <fullName evidence="1">Uncharacterized protein</fullName>
    </submittedName>
</protein>
<dbReference type="Proteomes" id="UP000270487">
    <property type="component" value="Chromosome"/>
</dbReference>
<proteinExistence type="predicted"/>
<dbReference type="KEGG" id="sfw:WN53_06285"/>
<sequence length="91" mass="10210">MGAESDDAKQGDKKIAILLRQVKIVGLPQPVALEKMKARGTSNWLNFSTKVEHDFQANKFHGDELPNTIMLISNDIKTPSWTTLSRTIPLY</sequence>
<reference evidence="1 3" key="1">
    <citation type="submission" date="2018-12" db="EMBL/GenBank/DDBJ databases">
        <authorList>
            <consortium name="Pathogen Informatics"/>
        </authorList>
    </citation>
    <scope>NUCLEOTIDE SEQUENCE [LARGE SCALE GENOMIC DNA]</scope>
    <source>
        <strain evidence="2">NCTC12965</strain>
        <strain evidence="1 3">NCTC13193</strain>
    </source>
</reference>
<dbReference type="AlphaFoldDB" id="A0A0F7D1D0"/>
<gene>
    <name evidence="2" type="ORF">NCTC12965_08977</name>
    <name evidence="1" type="ORF">NCTC13193_05522</name>
</gene>